<sequence>MNRLERFVMVLSSSSFITLWVRHDMWPCVRDWFCCSLSLFLCVCFSCNCLTAACVLFFLWLFFFSFLWWWLRVRLHVKEGRVLGEVSEVTFLLNKKTTTTAQFYAFIAALICIYFSFWKEAKKEKKGRGRGEGKEKKRNKSLCVRMSSKRQLLKIIILGDSGVGKTSLMHQYVNKKFDSRYKATIGADFLTKDLELNGQLVTLQIWDTAGQERFQSLGSAFYRGADACILVFDVTQQESFSHISSWLEEFNIQAGKRDSVLIGNKTDLADRRQVASKTAQAWCAAQSGEAAAASGGSSITASGSGGCCMRYFETSAKENTGVEEAFIAIATAALAQRATVDEDVVLPQSVNLSQPAPREKKQNCLC</sequence>
<dbReference type="Proteomes" id="UP000017861">
    <property type="component" value="Unassembled WGS sequence"/>
</dbReference>
<comment type="similarity">
    <text evidence="1">Belongs to the small GTPase superfamily. Rab family.</text>
</comment>
<feature type="transmembrane region" description="Helical" evidence="9">
    <location>
        <begin position="37"/>
        <end position="70"/>
    </location>
</feature>
<evidence type="ECO:0000256" key="1">
    <source>
        <dbReference type="ARBA" id="ARBA00006270"/>
    </source>
</evidence>
<dbReference type="FunFam" id="3.40.50.300:FF:000751">
    <property type="entry name" value="Rab family GTPase, putative"/>
    <property type="match status" value="1"/>
</dbReference>
<dbReference type="PRINTS" id="PR00449">
    <property type="entry name" value="RASTRNSFRMNG"/>
</dbReference>
<dbReference type="GO" id="GO:0005764">
    <property type="term" value="C:lysosome"/>
    <property type="evidence" value="ECO:0007669"/>
    <property type="project" value="UniProtKB-ARBA"/>
</dbReference>
<protein>
    <recommendedName>
        <fullName evidence="8">Ras-related protein Rab-7b</fullName>
    </recommendedName>
</protein>
<dbReference type="SUPFAM" id="SSF52540">
    <property type="entry name" value="P-loop containing nucleoside triphosphate hydrolases"/>
    <property type="match status" value="1"/>
</dbReference>
<keyword evidence="6" id="KW-0449">Lipoprotein</keyword>
<dbReference type="Gene3D" id="3.40.50.300">
    <property type="entry name" value="P-loop containing nucleotide triphosphate hydrolases"/>
    <property type="match status" value="1"/>
</dbReference>
<keyword evidence="5" id="KW-0342">GTP-binding</keyword>
<keyword evidence="4" id="KW-0653">Protein transport</keyword>
<dbReference type="InterPro" id="IPR005225">
    <property type="entry name" value="Small_GTP-bd"/>
</dbReference>
<dbReference type="PROSITE" id="PS51421">
    <property type="entry name" value="RAS"/>
    <property type="match status" value="1"/>
</dbReference>
<dbReference type="VEuPathDB" id="TriTrypDB:TCDM_00086"/>
<evidence type="ECO:0000256" key="6">
    <source>
        <dbReference type="ARBA" id="ARBA00023288"/>
    </source>
</evidence>
<evidence type="ECO:0000256" key="2">
    <source>
        <dbReference type="ARBA" id="ARBA00022448"/>
    </source>
</evidence>
<dbReference type="PROSITE" id="PS51420">
    <property type="entry name" value="RHO"/>
    <property type="match status" value="1"/>
</dbReference>
<dbReference type="GO" id="GO:0002682">
    <property type="term" value="P:regulation of immune system process"/>
    <property type="evidence" value="ECO:0007669"/>
    <property type="project" value="UniProtKB-ARBA"/>
</dbReference>
<keyword evidence="9" id="KW-0812">Transmembrane</keyword>
<evidence type="ECO:0000313" key="11">
    <source>
        <dbReference type="Proteomes" id="UP000017861"/>
    </source>
</evidence>
<evidence type="ECO:0000256" key="4">
    <source>
        <dbReference type="ARBA" id="ARBA00022927"/>
    </source>
</evidence>
<dbReference type="PANTHER" id="PTHR47981:SF20">
    <property type="entry name" value="RAS-RELATED PROTEIN RAB-7A"/>
    <property type="match status" value="1"/>
</dbReference>
<dbReference type="PANTHER" id="PTHR47981">
    <property type="entry name" value="RAB FAMILY"/>
    <property type="match status" value="1"/>
</dbReference>
<keyword evidence="9" id="KW-0472">Membrane</keyword>
<evidence type="ECO:0000256" key="8">
    <source>
        <dbReference type="ARBA" id="ARBA00067801"/>
    </source>
</evidence>
<dbReference type="AlphaFoldDB" id="V5C2R1"/>
<dbReference type="EMBL" id="AYLP01000001">
    <property type="protein sequence ID" value="ESS71068.1"/>
    <property type="molecule type" value="Genomic_DNA"/>
</dbReference>
<dbReference type="CDD" id="cd01862">
    <property type="entry name" value="Rab7"/>
    <property type="match status" value="1"/>
</dbReference>
<dbReference type="SMART" id="SM00174">
    <property type="entry name" value="RHO"/>
    <property type="match status" value="1"/>
</dbReference>
<comment type="caution">
    <text evidence="10">The sequence shown here is derived from an EMBL/GenBank/DDBJ whole genome shotgun (WGS) entry which is preliminary data.</text>
</comment>
<dbReference type="InterPro" id="IPR027417">
    <property type="entry name" value="P-loop_NTPase"/>
</dbReference>
<keyword evidence="7" id="KW-0636">Prenylation</keyword>
<dbReference type="GO" id="GO:0005770">
    <property type="term" value="C:late endosome"/>
    <property type="evidence" value="ECO:0007669"/>
    <property type="project" value="UniProtKB-ARBA"/>
</dbReference>
<keyword evidence="2" id="KW-0813">Transport</keyword>
<evidence type="ECO:0000256" key="7">
    <source>
        <dbReference type="ARBA" id="ARBA00023289"/>
    </source>
</evidence>
<gene>
    <name evidence="10" type="ORF">TCDM_00086</name>
</gene>
<evidence type="ECO:0000256" key="5">
    <source>
        <dbReference type="ARBA" id="ARBA00023134"/>
    </source>
</evidence>
<accession>V5C2R1</accession>
<dbReference type="SMART" id="SM00176">
    <property type="entry name" value="RAN"/>
    <property type="match status" value="1"/>
</dbReference>
<dbReference type="GO" id="GO:0003924">
    <property type="term" value="F:GTPase activity"/>
    <property type="evidence" value="ECO:0007669"/>
    <property type="project" value="InterPro"/>
</dbReference>
<dbReference type="GO" id="GO:0030139">
    <property type="term" value="C:endocytic vesicle"/>
    <property type="evidence" value="ECO:0007669"/>
    <property type="project" value="UniProtKB-ARBA"/>
</dbReference>
<dbReference type="NCBIfam" id="TIGR00231">
    <property type="entry name" value="small_GTP"/>
    <property type="match status" value="1"/>
</dbReference>
<dbReference type="SMART" id="SM00173">
    <property type="entry name" value="RAS"/>
    <property type="match status" value="1"/>
</dbReference>
<evidence type="ECO:0000256" key="9">
    <source>
        <dbReference type="SAM" id="Phobius"/>
    </source>
</evidence>
<keyword evidence="3" id="KW-0547">Nucleotide-binding</keyword>
<dbReference type="GO" id="GO:0015031">
    <property type="term" value="P:protein transport"/>
    <property type="evidence" value="ECO:0007669"/>
    <property type="project" value="UniProtKB-KW"/>
</dbReference>
<organism evidence="10 11">
    <name type="scientific">Trypanosoma cruzi Dm28c</name>
    <dbReference type="NCBI Taxonomy" id="1416333"/>
    <lineage>
        <taxon>Eukaryota</taxon>
        <taxon>Discoba</taxon>
        <taxon>Euglenozoa</taxon>
        <taxon>Kinetoplastea</taxon>
        <taxon>Metakinetoplastina</taxon>
        <taxon>Trypanosomatida</taxon>
        <taxon>Trypanosomatidae</taxon>
        <taxon>Trypanosoma</taxon>
        <taxon>Schizotrypanum</taxon>
    </lineage>
</organism>
<feature type="transmembrane region" description="Helical" evidence="9">
    <location>
        <begin position="101"/>
        <end position="118"/>
    </location>
</feature>
<dbReference type="OrthoDB" id="1436450at2759"/>
<evidence type="ECO:0000313" key="10">
    <source>
        <dbReference type="EMBL" id="ESS71068.1"/>
    </source>
</evidence>
<dbReference type="PROSITE" id="PS51419">
    <property type="entry name" value="RAB"/>
    <property type="match status" value="1"/>
</dbReference>
<dbReference type="InterPro" id="IPR001806">
    <property type="entry name" value="Small_GTPase"/>
</dbReference>
<dbReference type="SMART" id="SM00175">
    <property type="entry name" value="RAB"/>
    <property type="match status" value="1"/>
</dbReference>
<evidence type="ECO:0000256" key="3">
    <source>
        <dbReference type="ARBA" id="ARBA00022741"/>
    </source>
</evidence>
<dbReference type="Pfam" id="PF00071">
    <property type="entry name" value="Ras"/>
    <property type="match status" value="1"/>
</dbReference>
<keyword evidence="9" id="KW-1133">Transmembrane helix</keyword>
<reference evidence="10 11" key="1">
    <citation type="journal article" date="2014" name="Genome Announc.">
        <title>Trypanosoma cruzi Clone Dm28c Draft Genome Sequence.</title>
        <authorList>
            <person name="Grisard E.C."/>
            <person name="Teixeira S.M."/>
            <person name="de Almeida L.G."/>
            <person name="Stoco P.H."/>
            <person name="Gerber A.L."/>
            <person name="Talavera-Lopez C."/>
            <person name="Lima O.C."/>
            <person name="Andersson B."/>
            <person name="de Vasconcelos A.T."/>
        </authorList>
    </citation>
    <scope>NUCLEOTIDE SEQUENCE [LARGE SCALE GENOMIC DNA]</scope>
    <source>
        <strain evidence="10 11">Dm28c</strain>
    </source>
</reference>
<name>V5C2R1_TRYCR</name>
<dbReference type="GO" id="GO:0005525">
    <property type="term" value="F:GTP binding"/>
    <property type="evidence" value="ECO:0007669"/>
    <property type="project" value="UniProtKB-KW"/>
</dbReference>
<proteinExistence type="inferred from homology"/>